<name>A0A7X0BRK5_9PSED</name>
<evidence type="ECO:0000259" key="1">
    <source>
        <dbReference type="PROSITE" id="PS51833"/>
    </source>
</evidence>
<proteinExistence type="predicted"/>
<dbReference type="InterPro" id="IPR052340">
    <property type="entry name" value="RNase_Y/CdgJ"/>
</dbReference>
<dbReference type="SUPFAM" id="SSF109604">
    <property type="entry name" value="HD-domain/PDEase-like"/>
    <property type="match status" value="1"/>
</dbReference>
<dbReference type="PANTHER" id="PTHR33525:SF6">
    <property type="entry name" value="HDOD DOMAIN-CONTAINING PROTEIN"/>
    <property type="match status" value="1"/>
</dbReference>
<protein>
    <submittedName>
        <fullName evidence="2">HD-like signal output (HDOD) protein</fullName>
    </submittedName>
</protein>
<dbReference type="InterPro" id="IPR013976">
    <property type="entry name" value="HDOD"/>
</dbReference>
<dbReference type="PANTHER" id="PTHR33525">
    <property type="match status" value="1"/>
</dbReference>
<dbReference type="EMBL" id="JACHLL010000002">
    <property type="protein sequence ID" value="MBB6341308.1"/>
    <property type="molecule type" value="Genomic_DNA"/>
</dbReference>
<evidence type="ECO:0000313" key="2">
    <source>
        <dbReference type="EMBL" id="MBB6341308.1"/>
    </source>
</evidence>
<dbReference type="AlphaFoldDB" id="A0A7X0BRK5"/>
<feature type="domain" description="HDOD" evidence="1">
    <location>
        <begin position="23"/>
        <end position="217"/>
    </location>
</feature>
<organism evidence="2 3">
    <name type="scientific">Pseudomonas fluvialis</name>
    <dbReference type="NCBI Taxonomy" id="1793966"/>
    <lineage>
        <taxon>Bacteria</taxon>
        <taxon>Pseudomonadati</taxon>
        <taxon>Pseudomonadota</taxon>
        <taxon>Gammaproteobacteria</taxon>
        <taxon>Pseudomonadales</taxon>
        <taxon>Pseudomonadaceae</taxon>
        <taxon>Pseudomonas</taxon>
    </lineage>
</organism>
<dbReference type="Gene3D" id="1.10.3210.10">
    <property type="entry name" value="Hypothetical protein af1432"/>
    <property type="match status" value="1"/>
</dbReference>
<gene>
    <name evidence="2" type="ORF">HNP49_001465</name>
</gene>
<dbReference type="RefSeq" id="WP_184681928.1">
    <property type="nucleotide sequence ID" value="NZ_JACHLL010000002.1"/>
</dbReference>
<keyword evidence="3" id="KW-1185">Reference proteome</keyword>
<accession>A0A7X0BRK5</accession>
<sequence>MTSEVVSSELDELYRKTVLDIGIPPRPAILDQLGQELRSAEPDFRRISDYVSRDVGLAAGLVKIANSPYFGFRLRARTVLQALNLLGLDVASKALAGIALRSEFSGRPSLERFWDASEKIAEYSGMLVGLLGQQQGVHADDAYTFGLFRDCGVPVLMRKFPQYREILGLANAEPLRRFTEIEEEHLPTNHALVGCMLAQSWSLPEEICQAIRHHHDFILLSHPGGNLPAASARLVALSQLAEHFHQRKSGRSQGHEWAKLAPACLAILQLQPEQLDELQQALSHSLQQHA</sequence>
<dbReference type="PROSITE" id="PS51833">
    <property type="entry name" value="HDOD"/>
    <property type="match status" value="1"/>
</dbReference>
<evidence type="ECO:0000313" key="3">
    <source>
        <dbReference type="Proteomes" id="UP000557193"/>
    </source>
</evidence>
<comment type="caution">
    <text evidence="2">The sequence shown here is derived from an EMBL/GenBank/DDBJ whole genome shotgun (WGS) entry which is preliminary data.</text>
</comment>
<reference evidence="2 3" key="1">
    <citation type="submission" date="2020-08" db="EMBL/GenBank/DDBJ databases">
        <title>Functional genomics of gut bacteria from endangered species of beetles.</title>
        <authorList>
            <person name="Carlos-Shanley C."/>
        </authorList>
    </citation>
    <scope>NUCLEOTIDE SEQUENCE [LARGE SCALE GENOMIC DNA]</scope>
    <source>
        <strain evidence="2 3">S00202</strain>
    </source>
</reference>
<dbReference type="Proteomes" id="UP000557193">
    <property type="component" value="Unassembled WGS sequence"/>
</dbReference>
<dbReference type="Pfam" id="PF08668">
    <property type="entry name" value="HDOD"/>
    <property type="match status" value="1"/>
</dbReference>